<feature type="region of interest" description="Disordered" evidence="1">
    <location>
        <begin position="1"/>
        <end position="30"/>
    </location>
</feature>
<accession>A0A8D8FJM7</accession>
<sequence>MSAPPPPRADRGVTRGRCVSPAGSRPTAGPAFGSGCTVARQSTRLGLLDCGNVIGVCVCVTDASMCVFVCSFVAEPTMMIFYNQQELCSYHSVRERVIERFVFGVIFFY</sequence>
<dbReference type="AlphaFoldDB" id="A0A8D8FJM7"/>
<dbReference type="EMBL" id="HBUE01070819">
    <property type="protein sequence ID" value="CAG6472527.1"/>
    <property type="molecule type" value="Transcribed_RNA"/>
</dbReference>
<name>A0A8D8FJM7_CULPI</name>
<dbReference type="EMBL" id="HBUE01070820">
    <property type="protein sequence ID" value="CAG6472529.1"/>
    <property type="molecule type" value="Transcribed_RNA"/>
</dbReference>
<evidence type="ECO:0000256" key="1">
    <source>
        <dbReference type="SAM" id="MobiDB-lite"/>
    </source>
</evidence>
<dbReference type="EMBL" id="HBUE01070816">
    <property type="protein sequence ID" value="CAG6472521.1"/>
    <property type="molecule type" value="Transcribed_RNA"/>
</dbReference>
<dbReference type="EMBL" id="HBUE01163226">
    <property type="protein sequence ID" value="CAG6511296.1"/>
    <property type="molecule type" value="Transcribed_RNA"/>
</dbReference>
<dbReference type="EMBL" id="HBUE01268448">
    <property type="protein sequence ID" value="CAG6562718.1"/>
    <property type="molecule type" value="Transcribed_RNA"/>
</dbReference>
<organism evidence="2">
    <name type="scientific">Culex pipiens</name>
    <name type="common">House mosquito</name>
    <dbReference type="NCBI Taxonomy" id="7175"/>
    <lineage>
        <taxon>Eukaryota</taxon>
        <taxon>Metazoa</taxon>
        <taxon>Ecdysozoa</taxon>
        <taxon>Arthropoda</taxon>
        <taxon>Hexapoda</taxon>
        <taxon>Insecta</taxon>
        <taxon>Pterygota</taxon>
        <taxon>Neoptera</taxon>
        <taxon>Endopterygota</taxon>
        <taxon>Diptera</taxon>
        <taxon>Nematocera</taxon>
        <taxon>Culicoidea</taxon>
        <taxon>Culicidae</taxon>
        <taxon>Culicinae</taxon>
        <taxon>Culicini</taxon>
        <taxon>Culex</taxon>
        <taxon>Culex</taxon>
    </lineage>
</organism>
<reference evidence="2" key="1">
    <citation type="submission" date="2021-05" db="EMBL/GenBank/DDBJ databases">
        <authorList>
            <person name="Alioto T."/>
            <person name="Alioto T."/>
            <person name="Gomez Garrido J."/>
        </authorList>
    </citation>
    <scope>NUCLEOTIDE SEQUENCE</scope>
</reference>
<proteinExistence type="predicted"/>
<evidence type="ECO:0000313" key="2">
    <source>
        <dbReference type="EMBL" id="CAG6472529.1"/>
    </source>
</evidence>
<dbReference type="EMBL" id="HBUE01070821">
    <property type="protein sequence ID" value="CAG6472532.1"/>
    <property type="molecule type" value="Transcribed_RNA"/>
</dbReference>
<dbReference type="EMBL" id="HBUE01163222">
    <property type="protein sequence ID" value="CAG6511292.1"/>
    <property type="molecule type" value="Transcribed_RNA"/>
</dbReference>
<dbReference type="EMBL" id="HBUE01070817">
    <property type="protein sequence ID" value="CAG6472523.1"/>
    <property type="molecule type" value="Transcribed_RNA"/>
</dbReference>
<dbReference type="EMBL" id="HBUE01070812">
    <property type="protein sequence ID" value="CAG6472514.1"/>
    <property type="molecule type" value="Transcribed_RNA"/>
</dbReference>
<protein>
    <submittedName>
        <fullName evidence="2">(northern house mosquito) hypothetical protein</fullName>
    </submittedName>
</protein>
<dbReference type="EMBL" id="HBUE01070813">
    <property type="protein sequence ID" value="CAG6472517.1"/>
    <property type="molecule type" value="Transcribed_RNA"/>
</dbReference>
<dbReference type="EMBL" id="HBUE01268444">
    <property type="protein sequence ID" value="CAG6562714.1"/>
    <property type="molecule type" value="Transcribed_RNA"/>
</dbReference>